<dbReference type="Proteomes" id="UP001465755">
    <property type="component" value="Unassembled WGS sequence"/>
</dbReference>
<evidence type="ECO:0000256" key="1">
    <source>
        <dbReference type="SAM" id="MobiDB-lite"/>
    </source>
</evidence>
<evidence type="ECO:0008006" key="4">
    <source>
        <dbReference type="Google" id="ProtNLM"/>
    </source>
</evidence>
<protein>
    <recommendedName>
        <fullName evidence="4">Anaphase-promoting complex subunit 4 WD40 domain-containing protein</fullName>
    </recommendedName>
</protein>
<sequence length="135" mass="14653">MRRVQPYRSARPTRLQPTGRRAGSPILTAPELRDALTCSILPLLAFLHSSDPGGKMSCKGASWHFGLDNLTTCGVTKTGTSMHMVLLTIDAQTGTVHFLDFGQSCRVNNDVAWSEDGQLLAISQTRSLAAHRDTS</sequence>
<gene>
    <name evidence="2" type="ORF">WJX73_004133</name>
</gene>
<reference evidence="2 3" key="1">
    <citation type="journal article" date="2024" name="Nat. Commun.">
        <title>Phylogenomics reveals the evolutionary origins of lichenization in chlorophyte algae.</title>
        <authorList>
            <person name="Puginier C."/>
            <person name="Libourel C."/>
            <person name="Otte J."/>
            <person name="Skaloud P."/>
            <person name="Haon M."/>
            <person name="Grisel S."/>
            <person name="Petersen M."/>
            <person name="Berrin J.G."/>
            <person name="Delaux P.M."/>
            <person name="Dal Grande F."/>
            <person name="Keller J."/>
        </authorList>
    </citation>
    <scope>NUCLEOTIDE SEQUENCE [LARGE SCALE GENOMIC DNA]</scope>
    <source>
        <strain evidence="2 3">SAG 2036</strain>
    </source>
</reference>
<evidence type="ECO:0000313" key="2">
    <source>
        <dbReference type="EMBL" id="KAK9803767.1"/>
    </source>
</evidence>
<keyword evidence="3" id="KW-1185">Reference proteome</keyword>
<evidence type="ECO:0000313" key="3">
    <source>
        <dbReference type="Proteomes" id="UP001465755"/>
    </source>
</evidence>
<dbReference type="EMBL" id="JALJOQ010000056">
    <property type="protein sequence ID" value="KAK9803767.1"/>
    <property type="molecule type" value="Genomic_DNA"/>
</dbReference>
<feature type="region of interest" description="Disordered" evidence="1">
    <location>
        <begin position="1"/>
        <end position="24"/>
    </location>
</feature>
<comment type="caution">
    <text evidence="2">The sequence shown here is derived from an EMBL/GenBank/DDBJ whole genome shotgun (WGS) entry which is preliminary data.</text>
</comment>
<proteinExistence type="predicted"/>
<accession>A0AAW1P471</accession>
<name>A0AAW1P471_9CHLO</name>
<dbReference type="AlphaFoldDB" id="A0AAW1P471"/>
<organism evidence="2 3">
    <name type="scientific">Symbiochloris irregularis</name>
    <dbReference type="NCBI Taxonomy" id="706552"/>
    <lineage>
        <taxon>Eukaryota</taxon>
        <taxon>Viridiplantae</taxon>
        <taxon>Chlorophyta</taxon>
        <taxon>core chlorophytes</taxon>
        <taxon>Trebouxiophyceae</taxon>
        <taxon>Trebouxiales</taxon>
        <taxon>Trebouxiaceae</taxon>
        <taxon>Symbiochloris</taxon>
    </lineage>
</organism>